<accession>T0QB44</accession>
<dbReference type="GO" id="GO:0003676">
    <property type="term" value="F:nucleic acid binding"/>
    <property type="evidence" value="ECO:0007669"/>
    <property type="project" value="InterPro"/>
</dbReference>
<sequence length="1544" mass="165563">MELSADDDLGAPRLGLGTSSTDAPKTLYDALLMHVAARLHMKLCTAARKRPSYEVAKITEALVHTSYVAGDALDDATQRIVRMLQAEPGVALDVAGSCLLLDAGKLRPLHEKDTLIAPSADGPGAVKEIVRRMARQIAFLPLTQVTIAVAAKKAIAGCTSIGGKWIKRSVLEGVMQLGCFKKTTNADGVPCIAIDPTRLNRSVASVPDLSFLRRLPAQTSGSYAPPPPREPTPLAATSASHGQASTLYDALIEHIVVHVHAAAHTAISKKAKQYKVKKITKLLTKAGYIDDVPRTAQQVLECVLRDRCLTCVDGASILATRASPYAVPAATRHGVTALVQAWAAKIAIAPHELTNLRAQLQKAELVEGFDGMAEQAFDALCALKCMATVRNHKAALCLGIDPSLVHQSLTLFVDVSFLRSLASVAALSPAVSSPTLPLCRPAPAPVTASSAPSRELVDDARRSKQTLGDTLLYALADHIRRLAYDAIRGAKARFNFAAKVPLLLRATRYIPPALYTETRQVLLEIVLRDQNLVFVKPLFVVSRDQRPLPLLPPARHWTSEATPAAMLRGLLKPLAIAPIAMMEIARAATSALVARGVHEVATAVPKLIADLMQLKYVVATQGKDHEIYLAIDMTCYLRPAEDFTYVPAPESWLVQSMPTAASSVPNPVADDAPRSSSFCLSSSAPESVASSGMSSALSVPSSPLSASSSAPPALWATQSASSCPPSPSSVPSLLEPLDSVASVVKTHHDSFLPAILAWVREDNPFYVSYVRGQVRSHLPNDVDLDAAVDAVVTSLTQHPELVFCDNDRPCFVGKGCAPPDDIVVQAPPPGTSDNDDDESCSEISAESEVSDESEPDAETPAPVSLPPTTDISPRRVIAAYVQQVVHQLALGAVYDVPLLTHQLSRLGIDADDIDDAVAAVVATLQSMPSVVSTHDDRGDWSFRQDSPKRLDEKLVPDKQAPSQHAAVTWKSSAPCTKIATTAQLRAAVATVDVLNDPTHRRVLAIDAYGEWPKVLLVVACTETTLLIDCCDIPIAALVDAVGPSLRSSVVTKVAFDVHRSAALLSSLAECCGLVDLQLLLEHETARFDVSFADMVAHAGLPAHPHPRYLDRADFFNERPLRPEAMQAAASTTQLLLHASDVLAKGIFDNFALLLAASAQRLSHTHGQRALCFDALHDHRVVSAEYLGAWRPTDVAATTPVVVHEDLDDILGLLPSDLVAPLLQPGVASKLLDIVLDLGRRPWAWVDGARCFLDVQHEDRVVTRDDLDAIVDRVGGFGSDNRAGLERQLHRISAIRNRQDVIIALTIRVGRYIEGHAGLIADLLAMEDKSILFLGEPGCGKTTIVREVSRHLATTYNVCIVDTSNEIAGDGDVPHACVGLARRMMVPSLDAQARIMVECVQNHTPEIMVIDEIGRPNEVEAARTCKQRGVRIVASAHGDLRKLLKNKPLRGLVGGVESVTVGDAMAKARQTKDDSGPLRKLLAQRSGDPIFDIVVELQRGQFDTWRIVTDAAAAVDAVLAGTSYAAQVRTRTASGGGFHLHNCTC</sequence>
<feature type="region of interest" description="Disordered" evidence="3">
    <location>
        <begin position="821"/>
        <end position="869"/>
    </location>
</feature>
<dbReference type="InterPro" id="IPR036397">
    <property type="entry name" value="RNaseH_sf"/>
</dbReference>
<feature type="domain" description="AAA+ ATPase" evidence="4">
    <location>
        <begin position="1326"/>
        <end position="1462"/>
    </location>
</feature>
<dbReference type="InterPro" id="IPR003593">
    <property type="entry name" value="AAA+_ATPase"/>
</dbReference>
<reference evidence="5 6" key="1">
    <citation type="submission" date="2012-04" db="EMBL/GenBank/DDBJ databases">
        <title>The Genome Sequence of Saprolegnia declina VS20.</title>
        <authorList>
            <consortium name="The Broad Institute Genome Sequencing Platform"/>
            <person name="Russ C."/>
            <person name="Nusbaum C."/>
            <person name="Tyler B."/>
            <person name="van West P."/>
            <person name="Dieguez-Uribeondo J."/>
            <person name="de Bruijn I."/>
            <person name="Tripathy S."/>
            <person name="Jiang R."/>
            <person name="Young S.K."/>
            <person name="Zeng Q."/>
            <person name="Gargeya S."/>
            <person name="Fitzgerald M."/>
            <person name="Haas B."/>
            <person name="Abouelleil A."/>
            <person name="Alvarado L."/>
            <person name="Arachchi H.M."/>
            <person name="Berlin A."/>
            <person name="Chapman S.B."/>
            <person name="Goldberg J."/>
            <person name="Griggs A."/>
            <person name="Gujja S."/>
            <person name="Hansen M."/>
            <person name="Howarth C."/>
            <person name="Imamovic A."/>
            <person name="Larimer J."/>
            <person name="McCowen C."/>
            <person name="Montmayeur A."/>
            <person name="Murphy C."/>
            <person name="Neiman D."/>
            <person name="Pearson M."/>
            <person name="Priest M."/>
            <person name="Roberts A."/>
            <person name="Saif S."/>
            <person name="Shea T."/>
            <person name="Sisk P."/>
            <person name="Sykes S."/>
            <person name="Wortman J."/>
            <person name="Nusbaum C."/>
            <person name="Birren B."/>
        </authorList>
    </citation>
    <scope>NUCLEOTIDE SEQUENCE [LARGE SCALE GENOMIC DNA]</scope>
    <source>
        <strain evidence="5 6">VS20</strain>
    </source>
</reference>
<dbReference type="InterPro" id="IPR027417">
    <property type="entry name" value="P-loop_NTPase"/>
</dbReference>
<gene>
    <name evidence="5" type="ORF">SDRG_07338</name>
</gene>
<feature type="region of interest" description="Disordered" evidence="3">
    <location>
        <begin position="219"/>
        <end position="238"/>
    </location>
</feature>
<dbReference type="SUPFAM" id="SSF52540">
    <property type="entry name" value="P-loop containing nucleoside triphosphate hydrolases"/>
    <property type="match status" value="1"/>
</dbReference>
<dbReference type="Gene3D" id="3.40.50.300">
    <property type="entry name" value="P-loop containing nucleotide triphosphate hydrolases"/>
    <property type="match status" value="1"/>
</dbReference>
<evidence type="ECO:0000256" key="2">
    <source>
        <dbReference type="ARBA" id="ARBA00022840"/>
    </source>
</evidence>
<dbReference type="GO" id="GO:0005524">
    <property type="term" value="F:ATP binding"/>
    <property type="evidence" value="ECO:0007669"/>
    <property type="project" value="UniProtKB-KW"/>
</dbReference>
<dbReference type="STRING" id="1156394.T0QB44"/>
<evidence type="ECO:0000256" key="3">
    <source>
        <dbReference type="SAM" id="MobiDB-lite"/>
    </source>
</evidence>
<dbReference type="InterPro" id="IPR045735">
    <property type="entry name" value="Spore_III_AA_AAA+_ATPase"/>
</dbReference>
<feature type="compositionally biased region" description="Acidic residues" evidence="3">
    <location>
        <begin position="848"/>
        <end position="857"/>
    </location>
</feature>
<dbReference type="PANTHER" id="PTHR20953">
    <property type="entry name" value="KINASE-RELATED"/>
    <property type="match status" value="1"/>
</dbReference>
<dbReference type="Pfam" id="PF19568">
    <property type="entry name" value="Spore_III_AA"/>
    <property type="match status" value="1"/>
</dbReference>
<dbReference type="Proteomes" id="UP000030762">
    <property type="component" value="Unassembled WGS sequence"/>
</dbReference>
<keyword evidence="2" id="KW-0067">ATP-binding</keyword>
<organism evidence="5 6">
    <name type="scientific">Saprolegnia diclina (strain VS20)</name>
    <dbReference type="NCBI Taxonomy" id="1156394"/>
    <lineage>
        <taxon>Eukaryota</taxon>
        <taxon>Sar</taxon>
        <taxon>Stramenopiles</taxon>
        <taxon>Oomycota</taxon>
        <taxon>Saprolegniomycetes</taxon>
        <taxon>Saprolegniales</taxon>
        <taxon>Saprolegniaceae</taxon>
        <taxon>Saprolegnia</taxon>
    </lineage>
</organism>
<dbReference type="EMBL" id="JH767152">
    <property type="protein sequence ID" value="EQC35104.1"/>
    <property type="molecule type" value="Genomic_DNA"/>
</dbReference>
<dbReference type="PANTHER" id="PTHR20953:SF3">
    <property type="entry name" value="P-LOOP CONTAINING NUCLEOSIDE TRIPHOSPHATE HYDROLASES SUPERFAMILY PROTEIN"/>
    <property type="match status" value="1"/>
</dbReference>
<dbReference type="OMA" id="AWVREDN"/>
<evidence type="ECO:0000313" key="6">
    <source>
        <dbReference type="Proteomes" id="UP000030762"/>
    </source>
</evidence>
<dbReference type="SMART" id="SM00382">
    <property type="entry name" value="AAA"/>
    <property type="match status" value="1"/>
</dbReference>
<evidence type="ECO:0000313" key="5">
    <source>
        <dbReference type="EMBL" id="EQC35104.1"/>
    </source>
</evidence>
<dbReference type="RefSeq" id="XP_008611388.1">
    <property type="nucleotide sequence ID" value="XM_008613166.1"/>
</dbReference>
<dbReference type="eggNOG" id="ENOG502QQ4X">
    <property type="taxonomic scope" value="Eukaryota"/>
</dbReference>
<dbReference type="InParanoid" id="T0QB44"/>
<dbReference type="Gene3D" id="3.30.420.10">
    <property type="entry name" value="Ribonuclease H-like superfamily/Ribonuclease H"/>
    <property type="match status" value="1"/>
</dbReference>
<dbReference type="OrthoDB" id="26838at2759"/>
<protein>
    <recommendedName>
        <fullName evidence="4">AAA+ ATPase domain-containing protein</fullName>
    </recommendedName>
</protein>
<keyword evidence="1" id="KW-0547">Nucleotide-binding</keyword>
<name>T0QB44_SAPDV</name>
<evidence type="ECO:0000259" key="4">
    <source>
        <dbReference type="SMART" id="SM00382"/>
    </source>
</evidence>
<dbReference type="GeneID" id="19948065"/>
<proteinExistence type="predicted"/>
<dbReference type="CDD" id="cd00009">
    <property type="entry name" value="AAA"/>
    <property type="match status" value="1"/>
</dbReference>
<evidence type="ECO:0000256" key="1">
    <source>
        <dbReference type="ARBA" id="ARBA00022741"/>
    </source>
</evidence>
<keyword evidence="6" id="KW-1185">Reference proteome</keyword>
<dbReference type="VEuPathDB" id="FungiDB:SDRG_07338"/>